<dbReference type="InterPro" id="IPR037171">
    <property type="entry name" value="NagB/RpiA_transferase-like"/>
</dbReference>
<dbReference type="Pfam" id="PF00455">
    <property type="entry name" value="DeoRC"/>
    <property type="match status" value="1"/>
</dbReference>
<dbReference type="InterPro" id="IPR050313">
    <property type="entry name" value="Carb_Metab_HTH_regulators"/>
</dbReference>
<name>A0ABV1GKD1_9FIRM</name>
<dbReference type="GO" id="GO:0003677">
    <property type="term" value="F:DNA binding"/>
    <property type="evidence" value="ECO:0007669"/>
    <property type="project" value="UniProtKB-KW"/>
</dbReference>
<dbReference type="PANTHER" id="PTHR30363:SF56">
    <property type="entry name" value="TRANSCRIPTIONAL REGULATOR, DEOR FAMILY"/>
    <property type="match status" value="1"/>
</dbReference>
<dbReference type="PROSITE" id="PS51000">
    <property type="entry name" value="HTH_DEOR_2"/>
    <property type="match status" value="1"/>
</dbReference>
<dbReference type="Proteomes" id="UP001480973">
    <property type="component" value="Unassembled WGS sequence"/>
</dbReference>
<evidence type="ECO:0000256" key="3">
    <source>
        <dbReference type="ARBA" id="ARBA00023163"/>
    </source>
</evidence>
<dbReference type="Gene3D" id="3.40.50.1360">
    <property type="match status" value="1"/>
</dbReference>
<dbReference type="SUPFAM" id="SSF100950">
    <property type="entry name" value="NagB/RpiA/CoA transferase-like"/>
    <property type="match status" value="1"/>
</dbReference>
<dbReference type="EMBL" id="JBBMES010000001">
    <property type="protein sequence ID" value="MEQ2533736.1"/>
    <property type="molecule type" value="Genomic_DNA"/>
</dbReference>
<evidence type="ECO:0000259" key="4">
    <source>
        <dbReference type="PROSITE" id="PS51000"/>
    </source>
</evidence>
<evidence type="ECO:0000256" key="2">
    <source>
        <dbReference type="ARBA" id="ARBA00023125"/>
    </source>
</evidence>
<dbReference type="InterPro" id="IPR036388">
    <property type="entry name" value="WH-like_DNA-bd_sf"/>
</dbReference>
<evidence type="ECO:0000313" key="6">
    <source>
        <dbReference type="Proteomes" id="UP001480973"/>
    </source>
</evidence>
<feature type="domain" description="HTH deoR-type" evidence="4">
    <location>
        <begin position="24"/>
        <end position="79"/>
    </location>
</feature>
<dbReference type="PROSITE" id="PS00894">
    <property type="entry name" value="HTH_DEOR_1"/>
    <property type="match status" value="1"/>
</dbReference>
<proteinExistence type="predicted"/>
<comment type="caution">
    <text evidence="5">The sequence shown here is derived from an EMBL/GenBank/DDBJ whole genome shotgun (WGS) entry which is preliminary data.</text>
</comment>
<dbReference type="Gene3D" id="1.10.10.10">
    <property type="entry name" value="Winged helix-like DNA-binding domain superfamily/Winged helix DNA-binding domain"/>
    <property type="match status" value="1"/>
</dbReference>
<protein>
    <submittedName>
        <fullName evidence="5">DeoR/GlpR family DNA-binding transcription regulator</fullName>
    </submittedName>
</protein>
<gene>
    <name evidence="5" type="ORF">WMO38_01270</name>
</gene>
<sequence length="272" mass="30101">MIKKSDILIIDKENGLREWLLMLTQERYRLITEAVEKNQAVTVEQLVNEIGASAATIRRDLTALDELGKVKRIRGGAAAVEQEFLTSEDDVDTKYEKNVAEKKAIAEYAASTIQNDDFIYIDAGTTTEFLIDYIDISVSAVFVTNGIVHAKKLISKGFKTYMAGGLIRAKTEAVVGSEAVESIKKFNFTKSFIGANGIHPLHGFTTVDTDEAMLKKEAVNHSYVSYVLADHTKFGKVTAVTFAPLEKACIVTDGIVKDKYKELTLIKEVHVE</sequence>
<dbReference type="SMART" id="SM01134">
    <property type="entry name" value="DeoRC"/>
    <property type="match status" value="1"/>
</dbReference>
<organism evidence="5 6">
    <name type="scientific">Lachnospira intestinalis</name>
    <dbReference type="NCBI Taxonomy" id="3133158"/>
    <lineage>
        <taxon>Bacteria</taxon>
        <taxon>Bacillati</taxon>
        <taxon>Bacillota</taxon>
        <taxon>Clostridia</taxon>
        <taxon>Lachnospirales</taxon>
        <taxon>Lachnospiraceae</taxon>
        <taxon>Lachnospira</taxon>
    </lineage>
</organism>
<dbReference type="InterPro" id="IPR036390">
    <property type="entry name" value="WH_DNA-bd_sf"/>
</dbReference>
<reference evidence="5 6" key="1">
    <citation type="submission" date="2024-03" db="EMBL/GenBank/DDBJ databases">
        <title>Human intestinal bacterial collection.</title>
        <authorList>
            <person name="Pauvert C."/>
            <person name="Hitch T.C.A."/>
            <person name="Clavel T."/>
        </authorList>
    </citation>
    <scope>NUCLEOTIDE SEQUENCE [LARGE SCALE GENOMIC DNA]</scope>
    <source>
        <strain evidence="5 6">CLA-JM-H10</strain>
    </source>
</reference>
<keyword evidence="1" id="KW-0805">Transcription regulation</keyword>
<dbReference type="InterPro" id="IPR001034">
    <property type="entry name" value="DeoR_HTH"/>
</dbReference>
<evidence type="ECO:0000313" key="5">
    <source>
        <dbReference type="EMBL" id="MEQ2533736.1"/>
    </source>
</evidence>
<accession>A0ABV1GKD1</accession>
<dbReference type="SUPFAM" id="SSF46785">
    <property type="entry name" value="Winged helix' DNA-binding domain"/>
    <property type="match status" value="1"/>
</dbReference>
<dbReference type="Pfam" id="PF08220">
    <property type="entry name" value="HTH_DeoR"/>
    <property type="match status" value="1"/>
</dbReference>
<dbReference type="SMART" id="SM00420">
    <property type="entry name" value="HTH_DEOR"/>
    <property type="match status" value="1"/>
</dbReference>
<dbReference type="PRINTS" id="PR00037">
    <property type="entry name" value="HTHLACR"/>
</dbReference>
<keyword evidence="2 5" id="KW-0238">DNA-binding</keyword>
<keyword evidence="6" id="KW-1185">Reference proteome</keyword>
<dbReference type="PANTHER" id="PTHR30363">
    <property type="entry name" value="HTH-TYPE TRANSCRIPTIONAL REGULATOR SRLR-RELATED"/>
    <property type="match status" value="1"/>
</dbReference>
<dbReference type="InterPro" id="IPR018356">
    <property type="entry name" value="Tscrpt_reg_HTH_DeoR_CS"/>
</dbReference>
<keyword evidence="3" id="KW-0804">Transcription</keyword>
<dbReference type="InterPro" id="IPR014036">
    <property type="entry name" value="DeoR-like_C"/>
</dbReference>
<evidence type="ECO:0000256" key="1">
    <source>
        <dbReference type="ARBA" id="ARBA00023015"/>
    </source>
</evidence>